<keyword evidence="12" id="KW-1185">Reference proteome</keyword>
<keyword evidence="7 8" id="KW-0472">Membrane</keyword>
<proteinExistence type="inferred from homology"/>
<evidence type="ECO:0000256" key="3">
    <source>
        <dbReference type="ARBA" id="ARBA00008743"/>
    </source>
</evidence>
<evidence type="ECO:0000313" key="11">
    <source>
        <dbReference type="EMBL" id="KAJ5182760.1"/>
    </source>
</evidence>
<gene>
    <name evidence="11" type="ORF">N7492_000376</name>
</gene>
<dbReference type="Pfam" id="PF03345">
    <property type="entry name" value="OST48_N"/>
    <property type="match status" value="1"/>
</dbReference>
<feature type="domain" description="OST48 middle" evidence="10">
    <location>
        <begin position="307"/>
        <end position="448"/>
    </location>
</feature>
<dbReference type="PANTHER" id="PTHR10830:SF0">
    <property type="entry name" value="DOLICHYL-DIPHOSPHOOLIGOSACCHARIDE--PROTEIN GLYCOSYLTRANSFERASE 48 KDA SUBUNIT"/>
    <property type="match status" value="1"/>
</dbReference>
<dbReference type="Pfam" id="PF23358">
    <property type="entry name" value="OST48_MD"/>
    <property type="match status" value="1"/>
</dbReference>
<dbReference type="Proteomes" id="UP001146351">
    <property type="component" value="Unassembled WGS sequence"/>
</dbReference>
<comment type="subcellular location">
    <subcellularLocation>
        <location evidence="8">Endoplasmic reticulum membrane</location>
        <topology evidence="8">Single-pass type I membrane protein</topology>
    </subcellularLocation>
    <subcellularLocation>
        <location evidence="1">Membrane</location>
        <topology evidence="1">Single-pass type I membrane protein</topology>
    </subcellularLocation>
</comment>
<comment type="pathway">
    <text evidence="2 8">Protein modification; protein glycosylation.</text>
</comment>
<dbReference type="EMBL" id="JAPQKO010000001">
    <property type="protein sequence ID" value="KAJ5182760.1"/>
    <property type="molecule type" value="Genomic_DNA"/>
</dbReference>
<name>A0A9W9ITE8_9EURO</name>
<organism evidence="11 12">
    <name type="scientific">Penicillium capsulatum</name>
    <dbReference type="NCBI Taxonomy" id="69766"/>
    <lineage>
        <taxon>Eukaryota</taxon>
        <taxon>Fungi</taxon>
        <taxon>Dikarya</taxon>
        <taxon>Ascomycota</taxon>
        <taxon>Pezizomycotina</taxon>
        <taxon>Eurotiomycetes</taxon>
        <taxon>Eurotiomycetidae</taxon>
        <taxon>Eurotiales</taxon>
        <taxon>Aspergillaceae</taxon>
        <taxon>Penicillium</taxon>
    </lineage>
</organism>
<evidence type="ECO:0000313" key="12">
    <source>
        <dbReference type="Proteomes" id="UP001146351"/>
    </source>
</evidence>
<reference evidence="11" key="1">
    <citation type="submission" date="2022-11" db="EMBL/GenBank/DDBJ databases">
        <authorList>
            <person name="Petersen C."/>
        </authorList>
    </citation>
    <scope>NUCLEOTIDE SEQUENCE</scope>
    <source>
        <strain evidence="11">IBT 21917</strain>
    </source>
</reference>
<evidence type="ECO:0000256" key="1">
    <source>
        <dbReference type="ARBA" id="ARBA00004479"/>
    </source>
</evidence>
<dbReference type="InterPro" id="IPR005013">
    <property type="entry name" value="DDOST_48_kDa_subunit"/>
</dbReference>
<dbReference type="InterPro" id="IPR055459">
    <property type="entry name" value="OST48_MD"/>
</dbReference>
<evidence type="ECO:0000256" key="4">
    <source>
        <dbReference type="ARBA" id="ARBA00022692"/>
    </source>
</evidence>
<comment type="similarity">
    <text evidence="3 8">Belongs to the DDOST 48 kDa subunit family.</text>
</comment>
<evidence type="ECO:0000259" key="10">
    <source>
        <dbReference type="Pfam" id="PF23358"/>
    </source>
</evidence>
<sequence length="459" mass="50784">MRWCLTLLLCCLLAVVNAVSSSGSRLLVVLDESIEQSSYSTLWADLEARGYDLSFESPKSDKLSLFAHGERAYDHLLILPPKSKGLGPALTPKNILDFLHQDGNILLTLSGKASTSSAISSLLLEVDVHLSNDRSAVVTDHFNYDTVSAAEKHDVLLLQRPGPLRSDVKAFFDGEGVLAMPRVAPQTLGSSSPLLAPILRAPATAYAYNPKEEMPGPDDIEATGSQLNLISAMQARNSARFTVLGSVESLEDKWFSASVKAPGGKKTSTVNRDFAKQLTAWTFKETGVLKVGKIEHHLATEGEVAAEDLNPKIYRIKNETVYSIEVSEYVYDKWVPFEVPAGDELQLEFTMLSPFHRLALQPTRRTETSTVFSTQFVIPDQHGIFSFRVNYKRPFFTNIEEKNEVTVRHFAHDEYARSWAISGGWVWIAGLWAVIGGFLAFVVVWLYSAPAADKSKKTQ</sequence>
<comment type="subunit">
    <text evidence="8">Component of the oligosaccharyltransferase (OST) complex.</text>
</comment>
<dbReference type="AlphaFoldDB" id="A0A9W9ITE8"/>
<dbReference type="OrthoDB" id="29105at2759"/>
<evidence type="ECO:0000259" key="9">
    <source>
        <dbReference type="Pfam" id="PF03345"/>
    </source>
</evidence>
<evidence type="ECO:0000256" key="6">
    <source>
        <dbReference type="ARBA" id="ARBA00022989"/>
    </source>
</evidence>
<accession>A0A9W9ITE8</accession>
<protein>
    <recommendedName>
        <fullName evidence="8">Dolichyl-diphosphooligosaccharide--protein glycosyltransferase subunit WBP1</fullName>
        <shortName evidence="8">Oligosaccharyl transferase subunit WBP1</shortName>
    </recommendedName>
</protein>
<comment type="function">
    <text evidence="8">Subunit of the oligosaccharyl transferase (OST) complex that catalyzes the initial transfer of a defined glycan (Glc(3)Man(9)GlcNAc(2) in eukaryotes) from the lipid carrier dolichol-pyrophosphate to an asparagine residue within an Asn-X-Ser/Thr consensus motif in nascent polypeptide chains, the first step in protein N-glycosylation. N-glycosylation occurs cotranslationally and the complex associates with the Sec61 complex at the channel-forming translocon complex that mediates protein translocation across the endoplasmic reticulum (ER).</text>
</comment>
<feature type="transmembrane region" description="Helical" evidence="8">
    <location>
        <begin position="425"/>
        <end position="447"/>
    </location>
</feature>
<reference evidence="11" key="2">
    <citation type="journal article" date="2023" name="IMA Fungus">
        <title>Comparative genomic study of the Penicillium genus elucidates a diverse pangenome and 15 lateral gene transfer events.</title>
        <authorList>
            <person name="Petersen C."/>
            <person name="Sorensen T."/>
            <person name="Nielsen M.R."/>
            <person name="Sondergaard T.E."/>
            <person name="Sorensen J.L."/>
            <person name="Fitzpatrick D.A."/>
            <person name="Frisvad J.C."/>
            <person name="Nielsen K.L."/>
        </authorList>
    </citation>
    <scope>NUCLEOTIDE SEQUENCE</scope>
    <source>
        <strain evidence="11">IBT 21917</strain>
    </source>
</reference>
<evidence type="ECO:0000256" key="8">
    <source>
        <dbReference type="RuleBase" id="RU361142"/>
    </source>
</evidence>
<dbReference type="PANTHER" id="PTHR10830">
    <property type="entry name" value="DOLICHYL-DIPHOSPHOOLIGOSACCHARIDE--PROTEIN GLYCOSYLTRANSFERASE 48 KDA SUBUNIT"/>
    <property type="match status" value="1"/>
</dbReference>
<keyword evidence="5 8" id="KW-0256">Endoplasmic reticulum</keyword>
<dbReference type="GO" id="GO:0008250">
    <property type="term" value="C:oligosaccharyltransferase complex"/>
    <property type="evidence" value="ECO:0007669"/>
    <property type="project" value="TreeGrafter"/>
</dbReference>
<feature type="signal peptide" evidence="8">
    <location>
        <begin position="1"/>
        <end position="18"/>
    </location>
</feature>
<evidence type="ECO:0000256" key="2">
    <source>
        <dbReference type="ARBA" id="ARBA00004922"/>
    </source>
</evidence>
<dbReference type="GO" id="GO:0018279">
    <property type="term" value="P:protein N-linked glycosylation via asparagine"/>
    <property type="evidence" value="ECO:0007669"/>
    <property type="project" value="UniProtKB-UniRule"/>
</dbReference>
<feature type="domain" description="OST48 N-terminal" evidence="9">
    <location>
        <begin position="25"/>
        <end position="282"/>
    </location>
</feature>
<keyword evidence="4 8" id="KW-0812">Transmembrane</keyword>
<evidence type="ECO:0000256" key="7">
    <source>
        <dbReference type="ARBA" id="ARBA00023136"/>
    </source>
</evidence>
<keyword evidence="6 8" id="KW-1133">Transmembrane helix</keyword>
<evidence type="ECO:0000256" key="5">
    <source>
        <dbReference type="ARBA" id="ARBA00022824"/>
    </source>
</evidence>
<comment type="caution">
    <text evidence="11">The sequence shown here is derived from an EMBL/GenBank/DDBJ whole genome shotgun (WGS) entry which is preliminary data.</text>
</comment>
<dbReference type="InterPro" id="IPR055457">
    <property type="entry name" value="OST48_N"/>
</dbReference>
<feature type="chain" id="PRO_5041014908" description="Dolichyl-diphosphooligosaccharide--protein glycosyltransferase subunit WBP1" evidence="8">
    <location>
        <begin position="19"/>
        <end position="459"/>
    </location>
</feature>
<keyword evidence="8" id="KW-0732">Signal</keyword>